<gene>
    <name evidence="2" type="ORF">ACCAA_890029</name>
</gene>
<sequence length="59" mass="6426">MGRLNFSYGRLSLNPFALSPQGGPFYSCKTRTAGMISITSPLAEPPSTRSQCEQRGFRG</sequence>
<reference evidence="2 3" key="1">
    <citation type="submission" date="2016-06" db="EMBL/GenBank/DDBJ databases">
        <authorList>
            <person name="Kjaerup R.B."/>
            <person name="Dalgaard T.S."/>
            <person name="Juul-Madsen H.R."/>
        </authorList>
    </citation>
    <scope>NUCLEOTIDE SEQUENCE [LARGE SCALE GENOMIC DNA]</scope>
    <source>
        <strain evidence="2">3</strain>
    </source>
</reference>
<dbReference type="Proteomes" id="UP000199169">
    <property type="component" value="Unassembled WGS sequence"/>
</dbReference>
<evidence type="ECO:0000313" key="2">
    <source>
        <dbReference type="EMBL" id="SBT10151.1"/>
    </source>
</evidence>
<accession>A0A1A8XZK0</accession>
<dbReference type="AlphaFoldDB" id="A0A1A8XZK0"/>
<proteinExistence type="predicted"/>
<name>A0A1A8XZK0_9PROT</name>
<feature type="region of interest" description="Disordered" evidence="1">
    <location>
        <begin position="39"/>
        <end position="59"/>
    </location>
</feature>
<evidence type="ECO:0000256" key="1">
    <source>
        <dbReference type="SAM" id="MobiDB-lite"/>
    </source>
</evidence>
<keyword evidence="3" id="KW-1185">Reference proteome</keyword>
<dbReference type="STRING" id="1860102.ACCAA_890029"/>
<organism evidence="2 3">
    <name type="scientific">Candidatus Accumulibacter aalborgensis</name>
    <dbReference type="NCBI Taxonomy" id="1860102"/>
    <lineage>
        <taxon>Bacteria</taxon>
        <taxon>Pseudomonadati</taxon>
        <taxon>Pseudomonadota</taxon>
        <taxon>Betaproteobacteria</taxon>
        <taxon>Candidatus Accumulibacter</taxon>
    </lineage>
</organism>
<dbReference type="EMBL" id="FLQX01000170">
    <property type="protein sequence ID" value="SBT10151.1"/>
    <property type="molecule type" value="Genomic_DNA"/>
</dbReference>
<protein>
    <submittedName>
        <fullName evidence="2">Uncharacterized protein</fullName>
    </submittedName>
</protein>
<evidence type="ECO:0000313" key="3">
    <source>
        <dbReference type="Proteomes" id="UP000199169"/>
    </source>
</evidence>